<reference evidence="3 4" key="1">
    <citation type="submission" date="2018-08" db="EMBL/GenBank/DDBJ databases">
        <title>Meiothermus terrae DSM 26712 genome sequencing project.</title>
        <authorList>
            <person name="Da Costa M.S."/>
            <person name="Albuquerque L."/>
            <person name="Raposo P."/>
            <person name="Froufe H.J.C."/>
            <person name="Barroso C.S."/>
            <person name="Egas C."/>
        </authorList>
    </citation>
    <scope>NUCLEOTIDE SEQUENCE [LARGE SCALE GENOMIC DNA]</scope>
    <source>
        <strain evidence="3 4">DSM 26712</strain>
    </source>
</reference>
<dbReference type="GO" id="GO:0006629">
    <property type="term" value="P:lipid metabolic process"/>
    <property type="evidence" value="ECO:0007669"/>
    <property type="project" value="InterPro"/>
</dbReference>
<evidence type="ECO:0000259" key="2">
    <source>
        <dbReference type="Pfam" id="PF01764"/>
    </source>
</evidence>
<accession>A0A399E980</accession>
<keyword evidence="4" id="KW-1185">Reference proteome</keyword>
<name>A0A399E980_9DEIN</name>
<dbReference type="Pfam" id="PF01764">
    <property type="entry name" value="Lipase_3"/>
    <property type="match status" value="1"/>
</dbReference>
<dbReference type="Proteomes" id="UP000265715">
    <property type="component" value="Unassembled WGS sequence"/>
</dbReference>
<dbReference type="AlphaFoldDB" id="A0A399E980"/>
<feature type="region of interest" description="Disordered" evidence="1">
    <location>
        <begin position="475"/>
        <end position="496"/>
    </location>
</feature>
<dbReference type="Gene3D" id="3.40.50.1820">
    <property type="entry name" value="alpha/beta hydrolase"/>
    <property type="match status" value="1"/>
</dbReference>
<sequence>MPRPALRLGLAAGLEVELPADGRRVLDEGSALALRGAYRAVAHELARAYRRGLSAGETARAIREAEAATRLPVLEAVLTFLGRAEGLKAGLLRAYRGEEPGPAPAPAQASPAVQRKEKAGQGEAIFNLVAAVRRALVSQHSFRITELLSPLSHEQLRAVAKEYERREGRPLLNELHKLEWTGLSPQLLNRLGLAALGSQEEVTLAAFAEQLAISLAYANQFDLSDAKGYPQPPGGQGNANPARLLATFGYRALPAVQGEWGFQMRVFLPLPGRARFPFAFVAMRGTEGVNLPFMKAADPKTMSAAQFAKELESDLDTLTDFASEHTGYSQYEANRDVIAKVIQEARQASPGPMAICGHSLGGALAQIAAAEHPQHFRHVFTFQSPGIRKADVEKLRRANPQLQALHLRVSNDVVPMAGQQLVDGRVHTYRRGKSLQALHPAKTHNMPALAEALESLGPQHLTPDQQAIVRLGSQDPDETSAAQDGVTPAAVSVHPSQKDPILRGEAAKQDLLPLVSTASFRAAYTYSVGYNALVEWVQPRLRALRPEKFKGPGGAERLVIELNLILEEANALEQIPNTPQCLRHFELAFGTTPEAVRREIGTLEAILGGRLPERGPFNPHHVPKALIPYRVAALRDLERKYLGGSLHLDKEVLNSNRAKLRFHIADLWYAQHPRADEATVRLWQAAQKGTRAAQEPPG</sequence>
<dbReference type="InterPro" id="IPR051218">
    <property type="entry name" value="Sec_MonoDiacylglyc_Lipase"/>
</dbReference>
<dbReference type="InterPro" id="IPR002921">
    <property type="entry name" value="Fungal_lipase-type"/>
</dbReference>
<comment type="caution">
    <text evidence="3">The sequence shown here is derived from an EMBL/GenBank/DDBJ whole genome shotgun (WGS) entry which is preliminary data.</text>
</comment>
<gene>
    <name evidence="3" type="ORF">Mterra_03575</name>
</gene>
<organism evidence="3 4">
    <name type="scientific">Calidithermus terrae</name>
    <dbReference type="NCBI Taxonomy" id="1408545"/>
    <lineage>
        <taxon>Bacteria</taxon>
        <taxon>Thermotogati</taxon>
        <taxon>Deinococcota</taxon>
        <taxon>Deinococci</taxon>
        <taxon>Thermales</taxon>
        <taxon>Thermaceae</taxon>
        <taxon>Calidithermus</taxon>
    </lineage>
</organism>
<dbReference type="InterPro" id="IPR029058">
    <property type="entry name" value="AB_hydrolase_fold"/>
</dbReference>
<dbReference type="PANTHER" id="PTHR45856:SF24">
    <property type="entry name" value="FUNGAL LIPASE-LIKE DOMAIN-CONTAINING PROTEIN"/>
    <property type="match status" value="1"/>
</dbReference>
<evidence type="ECO:0000313" key="4">
    <source>
        <dbReference type="Proteomes" id="UP000265715"/>
    </source>
</evidence>
<evidence type="ECO:0000256" key="1">
    <source>
        <dbReference type="SAM" id="MobiDB-lite"/>
    </source>
</evidence>
<feature type="domain" description="Fungal lipase-type" evidence="2">
    <location>
        <begin position="281"/>
        <end position="417"/>
    </location>
</feature>
<evidence type="ECO:0000313" key="3">
    <source>
        <dbReference type="EMBL" id="RIH79729.1"/>
    </source>
</evidence>
<dbReference type="PANTHER" id="PTHR45856">
    <property type="entry name" value="ALPHA/BETA-HYDROLASES SUPERFAMILY PROTEIN"/>
    <property type="match status" value="1"/>
</dbReference>
<dbReference type="SUPFAM" id="SSF53474">
    <property type="entry name" value="alpha/beta-Hydrolases"/>
    <property type="match status" value="1"/>
</dbReference>
<dbReference type="EMBL" id="QXDL01000242">
    <property type="protein sequence ID" value="RIH79729.1"/>
    <property type="molecule type" value="Genomic_DNA"/>
</dbReference>
<proteinExistence type="predicted"/>
<protein>
    <submittedName>
        <fullName evidence="3">Lipase (Class 3)</fullName>
    </submittedName>
</protein>